<dbReference type="InterPro" id="IPR013378">
    <property type="entry name" value="InlB-like_B-rpt"/>
</dbReference>
<name>A0ABT2Y5V0_9MOLU</name>
<keyword evidence="3" id="KW-0378">Hydrolase</keyword>
<evidence type="ECO:0000256" key="4">
    <source>
        <dbReference type="SAM" id="SignalP"/>
    </source>
</evidence>
<evidence type="ECO:0000313" key="6">
    <source>
        <dbReference type="Proteomes" id="UP001177160"/>
    </source>
</evidence>
<protein>
    <submittedName>
        <fullName evidence="5">Endonuclease</fullName>
    </submittedName>
</protein>
<dbReference type="PANTHER" id="PTHR33607">
    <property type="entry name" value="ENDONUCLEASE-1"/>
    <property type="match status" value="1"/>
</dbReference>
<organism evidence="5 6">
    <name type="scientific">Paracholeplasma manati</name>
    <dbReference type="NCBI Taxonomy" id="591373"/>
    <lineage>
        <taxon>Bacteria</taxon>
        <taxon>Bacillati</taxon>
        <taxon>Mycoplasmatota</taxon>
        <taxon>Mollicutes</taxon>
        <taxon>Acholeplasmatales</taxon>
        <taxon>Acholeplasmataceae</taxon>
        <taxon>Paracholeplasma</taxon>
    </lineage>
</organism>
<feature type="signal peptide" evidence="4">
    <location>
        <begin position="1"/>
        <end position="19"/>
    </location>
</feature>
<dbReference type="Proteomes" id="UP001177160">
    <property type="component" value="Unassembled WGS sequence"/>
</dbReference>
<gene>
    <name evidence="5" type="ORF">N7548_04695</name>
</gene>
<dbReference type="Gene3D" id="2.60.40.4270">
    <property type="entry name" value="Listeria-Bacteroides repeat domain"/>
    <property type="match status" value="3"/>
</dbReference>
<accession>A0ABT2Y5V0</accession>
<reference evidence="5" key="1">
    <citation type="submission" date="2022-09" db="EMBL/GenBank/DDBJ databases">
        <title>Novel Mycoplasma species identified in domestic and wild animals.</title>
        <authorList>
            <person name="Volokhov D.V."/>
            <person name="Furtak V.A."/>
            <person name="Zagorodnyaya T.A."/>
        </authorList>
    </citation>
    <scope>NUCLEOTIDE SEQUENCE</scope>
    <source>
        <strain evidence="5">Oakley</strain>
    </source>
</reference>
<comment type="caution">
    <text evidence="5">The sequence shown here is derived from an EMBL/GenBank/DDBJ whole genome shotgun (WGS) entry which is preliminary data.</text>
</comment>
<dbReference type="PANTHER" id="PTHR33607:SF2">
    <property type="entry name" value="ENDONUCLEASE-1"/>
    <property type="match status" value="1"/>
</dbReference>
<keyword evidence="6" id="KW-1185">Reference proteome</keyword>
<keyword evidence="4" id="KW-0732">Signal</keyword>
<comment type="subcellular location">
    <subcellularLocation>
        <location evidence="1">Cell envelope</location>
    </subcellularLocation>
</comment>
<evidence type="ECO:0000256" key="3">
    <source>
        <dbReference type="ARBA" id="ARBA00022801"/>
    </source>
</evidence>
<dbReference type="Pfam" id="PF04231">
    <property type="entry name" value="Endonuclease_1"/>
    <property type="match status" value="1"/>
</dbReference>
<dbReference type="InterPro" id="IPR007346">
    <property type="entry name" value="Endonuclease-I"/>
</dbReference>
<dbReference type="InterPro" id="IPR044925">
    <property type="entry name" value="His-Me_finger_sf"/>
</dbReference>
<feature type="chain" id="PRO_5046389015" evidence="4">
    <location>
        <begin position="20"/>
        <end position="438"/>
    </location>
</feature>
<dbReference type="PROSITE" id="PS51257">
    <property type="entry name" value="PROKAR_LIPOPROTEIN"/>
    <property type="match status" value="1"/>
</dbReference>
<evidence type="ECO:0000313" key="5">
    <source>
        <dbReference type="EMBL" id="MCV2232121.1"/>
    </source>
</evidence>
<evidence type="ECO:0000256" key="1">
    <source>
        <dbReference type="ARBA" id="ARBA00004196"/>
    </source>
</evidence>
<keyword evidence="5" id="KW-0255">Endonuclease</keyword>
<evidence type="ECO:0000256" key="2">
    <source>
        <dbReference type="ARBA" id="ARBA00022722"/>
    </source>
</evidence>
<sequence>MKKLSILMVLSTLVLMLVACVPKQITVTFDPQNGSAITTINLDPGMRVSVPETPTLENHVFVGWFIGETQFDFNTKLEDNVTIVAKWTKVMRNVSFITYGSAVPAQQVPHGESASTPTTPTRTHYTFSHWEYNDAVYDFSTPVTQNMVIYAVWNPIVYVVSFETNNGTVIPNQNVNSGGMPIKPNNPEKENHTFDGWYIGETKYEFDTPITGNTVIYARWTEVQYTGYYLGMDGLTGPNLIIFLNNLLEQMTGRQYSFGNTALQVTDRDPNNSSRLIEFYTGQSYVAAWDGGSTWNKEHVWPQSLLGEAASNTVVNIASDLHNLKPSNPTINSERSNKWYGPVTNAESYLPARAEIRGDIARMLFYMDIRWDQLVLVNLTGLQKPSIYQMGDLQTLLLWHIQDPVDDFERNRNDVIYGYQGNRNPFIDYPELVSKIYN</sequence>
<dbReference type="RefSeq" id="WP_263608297.1">
    <property type="nucleotide sequence ID" value="NZ_JAOVQM010000003.1"/>
</dbReference>
<dbReference type="SUPFAM" id="SSF54060">
    <property type="entry name" value="His-Me finger endonucleases"/>
    <property type="match status" value="1"/>
</dbReference>
<dbReference type="InterPro" id="IPR042229">
    <property type="entry name" value="Listeria/Bacterioides_rpt_sf"/>
</dbReference>
<keyword evidence="2" id="KW-0540">Nuclease</keyword>
<proteinExistence type="predicted"/>
<dbReference type="Pfam" id="PF09479">
    <property type="entry name" value="Flg_new"/>
    <property type="match status" value="3"/>
</dbReference>
<dbReference type="EMBL" id="JAOVQM010000003">
    <property type="protein sequence ID" value="MCV2232121.1"/>
    <property type="molecule type" value="Genomic_DNA"/>
</dbReference>
<dbReference type="GO" id="GO:0004519">
    <property type="term" value="F:endonuclease activity"/>
    <property type="evidence" value="ECO:0007669"/>
    <property type="project" value="UniProtKB-KW"/>
</dbReference>